<evidence type="ECO:0000313" key="2">
    <source>
        <dbReference type="EMBL" id="KAK2598793.1"/>
    </source>
</evidence>
<name>A0AAD9S4F0_PHOAM</name>
<dbReference type="CDD" id="cd05120">
    <property type="entry name" value="APH_ChoK_like"/>
    <property type="match status" value="1"/>
</dbReference>
<gene>
    <name evidence="2" type="ORF">N8I77_012180</name>
</gene>
<evidence type="ECO:0000313" key="3">
    <source>
        <dbReference type="Proteomes" id="UP001265746"/>
    </source>
</evidence>
<reference evidence="2" key="1">
    <citation type="submission" date="2023-06" db="EMBL/GenBank/DDBJ databases">
        <authorList>
            <person name="Noh H."/>
        </authorList>
    </citation>
    <scope>NUCLEOTIDE SEQUENCE</scope>
    <source>
        <strain evidence="2">DUCC20226</strain>
    </source>
</reference>
<dbReference type="AlphaFoldDB" id="A0AAD9S4F0"/>
<dbReference type="Proteomes" id="UP001265746">
    <property type="component" value="Unassembled WGS sequence"/>
</dbReference>
<evidence type="ECO:0000259" key="1">
    <source>
        <dbReference type="Pfam" id="PF01636"/>
    </source>
</evidence>
<keyword evidence="3" id="KW-1185">Reference proteome</keyword>
<dbReference type="SUPFAM" id="SSF56112">
    <property type="entry name" value="Protein kinase-like (PK-like)"/>
    <property type="match status" value="1"/>
</dbReference>
<protein>
    <recommendedName>
        <fullName evidence="1">Aminoglycoside phosphotransferase domain-containing protein</fullName>
    </recommendedName>
</protein>
<dbReference type="InterPro" id="IPR051678">
    <property type="entry name" value="AGP_Transferase"/>
</dbReference>
<accession>A0AAD9S4F0</accession>
<comment type="caution">
    <text evidence="2">The sequence shown here is derived from an EMBL/GenBank/DDBJ whole genome shotgun (WGS) entry which is preliminary data.</text>
</comment>
<dbReference type="Pfam" id="PF01636">
    <property type="entry name" value="APH"/>
    <property type="match status" value="1"/>
</dbReference>
<organism evidence="2 3">
    <name type="scientific">Phomopsis amygdali</name>
    <name type="common">Fusicoccum amygdali</name>
    <dbReference type="NCBI Taxonomy" id="1214568"/>
    <lineage>
        <taxon>Eukaryota</taxon>
        <taxon>Fungi</taxon>
        <taxon>Dikarya</taxon>
        <taxon>Ascomycota</taxon>
        <taxon>Pezizomycotina</taxon>
        <taxon>Sordariomycetes</taxon>
        <taxon>Sordariomycetidae</taxon>
        <taxon>Diaporthales</taxon>
        <taxon>Diaporthaceae</taxon>
        <taxon>Diaporthe</taxon>
    </lineage>
</organism>
<feature type="domain" description="Aminoglycoside phosphotransferase" evidence="1">
    <location>
        <begin position="184"/>
        <end position="242"/>
    </location>
</feature>
<dbReference type="InterPro" id="IPR002575">
    <property type="entry name" value="Aminoglycoside_PTrfase"/>
</dbReference>
<dbReference type="PANTHER" id="PTHR21310">
    <property type="entry name" value="AMINOGLYCOSIDE PHOSPHOTRANSFERASE-RELATED-RELATED"/>
    <property type="match status" value="1"/>
</dbReference>
<proteinExistence type="predicted"/>
<dbReference type="InterPro" id="IPR011009">
    <property type="entry name" value="Kinase-like_dom_sf"/>
</dbReference>
<dbReference type="Gene3D" id="3.90.1200.10">
    <property type="match status" value="1"/>
</dbReference>
<dbReference type="PANTHER" id="PTHR21310:SF15">
    <property type="entry name" value="AMINOGLYCOSIDE PHOSPHOTRANSFERASE DOMAIN-CONTAINING PROTEIN"/>
    <property type="match status" value="1"/>
</dbReference>
<dbReference type="EMBL" id="JAUJFL010000008">
    <property type="protein sequence ID" value="KAK2598793.1"/>
    <property type="molecule type" value="Genomic_DNA"/>
</dbReference>
<sequence length="284" mass="32902">MLAKQHAIKSNQGNIGRHQVPTDDAHQQQAILNIILHTMGGPKHVKLKFRKFPTWLRMQVWAGGILYRGENAFGQEGQTFRLPRDRMLKAVCHRNELDAMNFVRSQTSIPIPRVVEVYEFGERYHLVMEMVSSGPGEPGVDYDQMTPEQIKTFGAELGGYIQQLQKLESPEEGVIGPEQYSIKFTHADLRPDKILIKDGHITAIIDWEFAGWYPEYWEYTKMRWTPSPFWDNFYKAVEQEPSIVKYPEELAAETAIWKLMYPYAYDDPPWSEENDAVQARHSDA</sequence>